<evidence type="ECO:0000313" key="3">
    <source>
        <dbReference type="Proteomes" id="UP000183076"/>
    </source>
</evidence>
<accession>A0A1H2UVD0</accession>
<name>A0A1H2UVD0_9RHOB</name>
<dbReference type="PANTHER" id="PTHR34512:SF30">
    <property type="entry name" value="OUTER MEMBRANE PROTEIN ASSEMBLY FACTOR BAMB"/>
    <property type="match status" value="1"/>
</dbReference>
<evidence type="ECO:0000313" key="2">
    <source>
        <dbReference type="EMBL" id="SDW59549.1"/>
    </source>
</evidence>
<dbReference type="EMBL" id="FNNB01000002">
    <property type="protein sequence ID" value="SDW59549.1"/>
    <property type="molecule type" value="Genomic_DNA"/>
</dbReference>
<dbReference type="Proteomes" id="UP000183076">
    <property type="component" value="Unassembled WGS sequence"/>
</dbReference>
<dbReference type="InterPro" id="IPR011047">
    <property type="entry name" value="Quinoprotein_ADH-like_sf"/>
</dbReference>
<dbReference type="PANTHER" id="PTHR34512">
    <property type="entry name" value="CELL SURFACE PROTEIN"/>
    <property type="match status" value="1"/>
</dbReference>
<sequence>MTILHSISLKPTSTRRATLGMGAVVASLLLSACAEPEVILPGVREDVRSVLQGSDGFAAPADAPVPANTTRAISLPAATTNASWSQSSGTPSTRVSHPALGAAPQLAWSASIGKGDSRKQRITATPVVSGGRVFTIDSGATVTATSATSGATLWTRDLTPQSDGQGDATGGGLAVDGNTVYVSLGFGSVTALDVDSGGTRWTQDIDGTGSGAPTVFGDMVYFTSGDDTGWALNKSNGRVQWQTGSTSSINNVLGAPAPAVGSQIAVLAFGSGEVQGLFRQGGLDRWNTSVVGKRPGRALANISDVTSAPVISGDTVYVGNQSGRLAALSLGGGERQWTAREGAIGPVWPAGDSVFVVTDLNELVRLDASTGTRIWGTPLPNFVKDKPKRQSEVFGNYGPILAGGRVIVASSDGTLRSFDPTNGALVAQVTIPGGATTAPVVAGGVLYVVSAKGQLHAFR</sequence>
<organism evidence="2 3">
    <name type="scientific">Sulfitobacter pontiacus</name>
    <dbReference type="NCBI Taxonomy" id="60137"/>
    <lineage>
        <taxon>Bacteria</taxon>
        <taxon>Pseudomonadati</taxon>
        <taxon>Pseudomonadota</taxon>
        <taxon>Alphaproteobacteria</taxon>
        <taxon>Rhodobacterales</taxon>
        <taxon>Roseobacteraceae</taxon>
        <taxon>Sulfitobacter</taxon>
    </lineage>
</organism>
<dbReference type="AlphaFoldDB" id="A0A1H2UVD0"/>
<dbReference type="InterPro" id="IPR002372">
    <property type="entry name" value="PQQ_rpt_dom"/>
</dbReference>
<proteinExistence type="predicted"/>
<protein>
    <submittedName>
        <fullName evidence="2">Outer membrane protein assembly factor BamB, contains PQQ-like beta-propeller repeat</fullName>
    </submittedName>
</protein>
<dbReference type="Pfam" id="PF13360">
    <property type="entry name" value="PQQ_2"/>
    <property type="match status" value="2"/>
</dbReference>
<dbReference type="Gene3D" id="2.130.10.10">
    <property type="entry name" value="YVTN repeat-like/Quinoprotein amine dehydrogenase"/>
    <property type="match status" value="1"/>
</dbReference>
<gene>
    <name evidence="2" type="ORF">SAMN04488041_102621</name>
</gene>
<dbReference type="RefSeq" id="WP_083350865.1">
    <property type="nucleotide sequence ID" value="NZ_CP160849.1"/>
</dbReference>
<feature type="domain" description="Pyrrolo-quinoline quinone repeat" evidence="1">
    <location>
        <begin position="399"/>
        <end position="458"/>
    </location>
</feature>
<dbReference type="InterPro" id="IPR018391">
    <property type="entry name" value="PQQ_b-propeller_rpt"/>
</dbReference>
<dbReference type="SUPFAM" id="SSF50998">
    <property type="entry name" value="Quinoprotein alcohol dehydrogenase-like"/>
    <property type="match status" value="1"/>
</dbReference>
<dbReference type="GeneID" id="94021660"/>
<dbReference type="SMART" id="SM00564">
    <property type="entry name" value="PQQ"/>
    <property type="match status" value="6"/>
</dbReference>
<evidence type="ECO:0000259" key="1">
    <source>
        <dbReference type="Pfam" id="PF13360"/>
    </source>
</evidence>
<feature type="domain" description="Pyrrolo-quinoline quinone repeat" evidence="1">
    <location>
        <begin position="140"/>
        <end position="376"/>
    </location>
</feature>
<dbReference type="STRING" id="60137.SAMN04488041_102621"/>
<reference evidence="3" key="1">
    <citation type="submission" date="2016-10" db="EMBL/GenBank/DDBJ databases">
        <authorList>
            <person name="Varghese N."/>
            <person name="Submissions S."/>
        </authorList>
    </citation>
    <scope>NUCLEOTIDE SEQUENCE [LARGE SCALE GENOMIC DNA]</scope>
    <source>
        <strain evidence="3">DSM 10014</strain>
    </source>
</reference>
<dbReference type="InterPro" id="IPR015943">
    <property type="entry name" value="WD40/YVTN_repeat-like_dom_sf"/>
</dbReference>